<reference evidence="1 2" key="1">
    <citation type="journal article" date="2019" name="Sci. Rep.">
        <title>Colletotrichum shisoi sp. nov., an anthracnose pathogen of Perilla frutescens in Japan: molecular phylogenetic, morphological and genomic evidence.</title>
        <authorList>
            <person name="Gan P."/>
            <person name="Tsushima A."/>
            <person name="Hiroyama R."/>
            <person name="Narusaka M."/>
            <person name="Takano Y."/>
            <person name="Narusaka Y."/>
            <person name="Kawaradani M."/>
            <person name="Damm U."/>
            <person name="Shirasu K."/>
        </authorList>
    </citation>
    <scope>NUCLEOTIDE SEQUENCE [LARGE SCALE GENOMIC DNA]</scope>
    <source>
        <strain evidence="1 2">PG-2018a</strain>
    </source>
</reference>
<comment type="caution">
    <text evidence="1">The sequence shown here is derived from an EMBL/GenBank/DDBJ whole genome shotgun (WGS) entry which is preliminary data.</text>
</comment>
<gene>
    <name evidence="1" type="ORF">CSHISOI_11226</name>
</gene>
<organism evidence="1 2">
    <name type="scientific">Colletotrichum shisoi</name>
    <dbReference type="NCBI Taxonomy" id="2078593"/>
    <lineage>
        <taxon>Eukaryota</taxon>
        <taxon>Fungi</taxon>
        <taxon>Dikarya</taxon>
        <taxon>Ascomycota</taxon>
        <taxon>Pezizomycotina</taxon>
        <taxon>Sordariomycetes</taxon>
        <taxon>Hypocreomycetidae</taxon>
        <taxon>Glomerellales</taxon>
        <taxon>Glomerellaceae</taxon>
        <taxon>Colletotrichum</taxon>
        <taxon>Colletotrichum destructivum species complex</taxon>
    </lineage>
</organism>
<keyword evidence="2" id="KW-1185">Reference proteome</keyword>
<dbReference type="EMBL" id="PUHP01002684">
    <property type="protein sequence ID" value="TQN64199.1"/>
    <property type="molecule type" value="Genomic_DNA"/>
</dbReference>
<protein>
    <submittedName>
        <fullName evidence="1">Uncharacterized protein</fullName>
    </submittedName>
</protein>
<evidence type="ECO:0000313" key="2">
    <source>
        <dbReference type="Proteomes" id="UP000326340"/>
    </source>
</evidence>
<evidence type="ECO:0000313" key="1">
    <source>
        <dbReference type="EMBL" id="TQN64199.1"/>
    </source>
</evidence>
<name>A0A5Q4BCA4_9PEZI</name>
<proteinExistence type="predicted"/>
<accession>A0A5Q4BCA4</accession>
<sequence>MQLQVQGADHA</sequence>
<dbReference type="Proteomes" id="UP000326340">
    <property type="component" value="Unassembled WGS sequence"/>
</dbReference>